<dbReference type="EMBL" id="JABBGK010000001">
    <property type="protein sequence ID" value="NML72525.1"/>
    <property type="molecule type" value="Genomic_DNA"/>
</dbReference>
<evidence type="ECO:0000313" key="3">
    <source>
        <dbReference type="Proteomes" id="UP000541470"/>
    </source>
</evidence>
<name>A0A7Y0FU51_9HYPH</name>
<dbReference type="Proteomes" id="UP000541470">
    <property type="component" value="Unassembled WGS sequence"/>
</dbReference>
<proteinExistence type="predicted"/>
<dbReference type="AlphaFoldDB" id="A0A7Y0FU51"/>
<comment type="caution">
    <text evidence="2">The sequence shown here is derived from an EMBL/GenBank/DDBJ whole genome shotgun (WGS) entry which is preliminary data.</text>
</comment>
<evidence type="ECO:0000256" key="1">
    <source>
        <dbReference type="SAM" id="Phobius"/>
    </source>
</evidence>
<keyword evidence="1" id="KW-0812">Transmembrane</keyword>
<feature type="transmembrane region" description="Helical" evidence="1">
    <location>
        <begin position="42"/>
        <end position="62"/>
    </location>
</feature>
<dbReference type="RefSeq" id="WP_169586088.1">
    <property type="nucleotide sequence ID" value="NZ_JABBGK010000001.1"/>
</dbReference>
<sequence>MKARIHAIAGTLALVTVATFLVSTLVSELALGHEAVAAVKTAILYGVCLLIPLMAATGGSGFSLASGRQGPLIYAKKRRMRFIAANGILIMLPAAVFLSGKASAGAFDQVFYIVQAVEIAGGALQFCLLGLNFRDGLKMTEKKRLLARRKAQGTQ</sequence>
<gene>
    <name evidence="2" type="ORF">HHL25_00155</name>
</gene>
<keyword evidence="1" id="KW-0472">Membrane</keyword>
<evidence type="ECO:0000313" key="2">
    <source>
        <dbReference type="EMBL" id="NML72525.1"/>
    </source>
</evidence>
<feature type="transmembrane region" description="Helical" evidence="1">
    <location>
        <begin position="82"/>
        <end position="100"/>
    </location>
</feature>
<keyword evidence="3" id="KW-1185">Reference proteome</keyword>
<organism evidence="2 3">
    <name type="scientific">Rhizobium terricola</name>
    <dbReference type="NCBI Taxonomy" id="2728849"/>
    <lineage>
        <taxon>Bacteria</taxon>
        <taxon>Pseudomonadati</taxon>
        <taxon>Pseudomonadota</taxon>
        <taxon>Alphaproteobacteria</taxon>
        <taxon>Hyphomicrobiales</taxon>
        <taxon>Rhizobiaceae</taxon>
        <taxon>Rhizobium/Agrobacterium group</taxon>
        <taxon>Rhizobium</taxon>
    </lineage>
</organism>
<accession>A0A7Y0FU51</accession>
<keyword evidence="1" id="KW-1133">Transmembrane helix</keyword>
<feature type="transmembrane region" description="Helical" evidence="1">
    <location>
        <begin position="112"/>
        <end position="133"/>
    </location>
</feature>
<reference evidence="2 3" key="1">
    <citation type="submission" date="2020-04" db="EMBL/GenBank/DDBJ databases">
        <title>Rhizobium sp. S-51 isolated from soil.</title>
        <authorList>
            <person name="Dahal R.H."/>
        </authorList>
    </citation>
    <scope>NUCLEOTIDE SEQUENCE [LARGE SCALE GENOMIC DNA]</scope>
    <source>
        <strain evidence="2 3">S-51</strain>
    </source>
</reference>
<protein>
    <submittedName>
        <fullName evidence="2">Uncharacterized protein</fullName>
    </submittedName>
</protein>